<dbReference type="EMBL" id="JAMKFE010000001">
    <property type="protein sequence ID" value="MCM5678277.1"/>
    <property type="molecule type" value="Genomic_DNA"/>
</dbReference>
<dbReference type="InterPro" id="IPR037203">
    <property type="entry name" value="T3SS_needle-like_sf"/>
</dbReference>
<comment type="caution">
    <text evidence="2">The sequence shown here is derived from an EMBL/GenBank/DDBJ whole genome shotgun (WGS) entry which is preliminary data.</text>
</comment>
<sequence>MSSALNNVFGNNILGLALNVASTFFPPAALLGSLSNMLVDAVGGAIKQAVDMLMQQSCMPKFIRDCVSDLVDQILPGQKQPSSPEVDDYTEGKYGDFMKQFSNDLATDLVEKTKESREELEAAGAGTAGGKSGSKSWLLALAQAFGKMADAKAKELTEMGKNINNENPSEMIEYQALTKEFDIMMQTFTNAIKTIGDANAAAVRK</sequence>
<evidence type="ECO:0000313" key="2">
    <source>
        <dbReference type="EMBL" id="MCM5678277.1"/>
    </source>
</evidence>
<dbReference type="Gene3D" id="1.20.58.90">
    <property type="match status" value="1"/>
</dbReference>
<gene>
    <name evidence="2" type="ORF">M8A51_01900</name>
</gene>
<protein>
    <submittedName>
        <fullName evidence="2">EscF/YscF/HrpA family type III secretion system needle major subunit</fullName>
    </submittedName>
</protein>
<proteinExistence type="predicted"/>
<dbReference type="RefSeq" id="WP_251776416.1">
    <property type="nucleotide sequence ID" value="NZ_JAMKFE010000001.1"/>
</dbReference>
<reference evidence="2" key="1">
    <citation type="submission" date="2022-05" db="EMBL/GenBank/DDBJ databases">
        <title>Schlegelella sp. nov., isolated from mangrove soil.</title>
        <authorList>
            <person name="Liu Y."/>
            <person name="Ge X."/>
            <person name="Liu W."/>
        </authorList>
    </citation>
    <scope>NUCLEOTIDE SEQUENCE</scope>
    <source>
        <strain evidence="2">S2-27</strain>
    </source>
</reference>
<organism evidence="2 3">
    <name type="scientific">Caldimonas mangrovi</name>
    <dbReference type="NCBI Taxonomy" id="2944811"/>
    <lineage>
        <taxon>Bacteria</taxon>
        <taxon>Pseudomonadati</taxon>
        <taxon>Pseudomonadota</taxon>
        <taxon>Betaproteobacteria</taxon>
        <taxon>Burkholderiales</taxon>
        <taxon>Sphaerotilaceae</taxon>
        <taxon>Caldimonas</taxon>
    </lineage>
</organism>
<feature type="region of interest" description="Disordered" evidence="1">
    <location>
        <begin position="114"/>
        <end position="133"/>
    </location>
</feature>
<evidence type="ECO:0000313" key="3">
    <source>
        <dbReference type="Proteomes" id="UP001165541"/>
    </source>
</evidence>
<accession>A0ABT0YHS5</accession>
<name>A0ABT0YHS5_9BURK</name>
<dbReference type="Pfam" id="PF09392">
    <property type="entry name" value="T3SS_needle_F"/>
    <property type="match status" value="1"/>
</dbReference>
<dbReference type="InterPro" id="IPR021123">
    <property type="entry name" value="T3SS_needle-like"/>
</dbReference>
<keyword evidence="3" id="KW-1185">Reference proteome</keyword>
<dbReference type="SUPFAM" id="SSF140129">
    <property type="entry name" value="MxiH-like"/>
    <property type="match status" value="1"/>
</dbReference>
<evidence type="ECO:0000256" key="1">
    <source>
        <dbReference type="SAM" id="MobiDB-lite"/>
    </source>
</evidence>
<dbReference type="Proteomes" id="UP001165541">
    <property type="component" value="Unassembled WGS sequence"/>
</dbReference>